<dbReference type="GO" id="GO:0000155">
    <property type="term" value="F:phosphorelay sensor kinase activity"/>
    <property type="evidence" value="ECO:0007669"/>
    <property type="project" value="InterPro"/>
</dbReference>
<dbReference type="GO" id="GO:0016020">
    <property type="term" value="C:membrane"/>
    <property type="evidence" value="ECO:0007669"/>
    <property type="project" value="InterPro"/>
</dbReference>
<dbReference type="PANTHER" id="PTHR34220:SF7">
    <property type="entry name" value="SENSOR HISTIDINE KINASE YPDA"/>
    <property type="match status" value="1"/>
</dbReference>
<name>A0A6C0GM38_9BACT</name>
<keyword evidence="4" id="KW-1185">Reference proteome</keyword>
<accession>A0A6C0GM38</accession>
<organism evidence="3 4">
    <name type="scientific">Rhodocytophaga rosea</name>
    <dbReference type="NCBI Taxonomy" id="2704465"/>
    <lineage>
        <taxon>Bacteria</taxon>
        <taxon>Pseudomonadati</taxon>
        <taxon>Bacteroidota</taxon>
        <taxon>Cytophagia</taxon>
        <taxon>Cytophagales</taxon>
        <taxon>Rhodocytophagaceae</taxon>
        <taxon>Rhodocytophaga</taxon>
    </lineage>
</organism>
<evidence type="ECO:0000313" key="4">
    <source>
        <dbReference type="Proteomes" id="UP000480178"/>
    </source>
</evidence>
<reference evidence="3 4" key="1">
    <citation type="submission" date="2020-01" db="EMBL/GenBank/DDBJ databases">
        <authorList>
            <person name="Kim M.K."/>
        </authorList>
    </citation>
    <scope>NUCLEOTIDE SEQUENCE [LARGE SCALE GENOMIC DNA]</scope>
    <source>
        <strain evidence="3 4">172606-1</strain>
    </source>
</reference>
<dbReference type="RefSeq" id="WP_162445002.1">
    <property type="nucleotide sequence ID" value="NZ_CP048222.1"/>
</dbReference>
<gene>
    <name evidence="3" type="ORF">GXP67_21320</name>
</gene>
<keyword evidence="1" id="KW-1133">Transmembrane helix</keyword>
<proteinExistence type="predicted"/>
<evidence type="ECO:0000259" key="2">
    <source>
        <dbReference type="Pfam" id="PF06580"/>
    </source>
</evidence>
<evidence type="ECO:0000313" key="3">
    <source>
        <dbReference type="EMBL" id="QHT69007.1"/>
    </source>
</evidence>
<keyword evidence="1" id="KW-0472">Membrane</keyword>
<dbReference type="InterPro" id="IPR050640">
    <property type="entry name" value="Bact_2-comp_sensor_kinase"/>
</dbReference>
<feature type="transmembrane region" description="Helical" evidence="1">
    <location>
        <begin position="7"/>
        <end position="27"/>
    </location>
</feature>
<sequence>MIQIRRTIFRLSMGTLIGWLGFTYIFYSEQGNLPEYSQHWQAFLLALLAVNAAVFVMGFLRKQLNTWFPWQNGITLRFISGMLFNALLALLIFASATALYILLFTSVKNFSGFTVLYTDASIKLTIITLIAVFIYTIIDFTLFSYNSYAEVQIESVKLTQAQLSLQLQILKNQLSPHFLFNSLNTISSLIYKDAAVAEKFIRKLSLTYQYIIATQGQALVTLAEELTFLQAYVFLLKSRFEEALEVTITIPAHVLQSRIPPLTLQLLLENAVKHNIVSDETPLQINIYLDVNEWITVSNTIQENINPGSSFKIGLDNITKRYQFQTDRKIEVSKDKLFTVKLPLLPASQPVAVEKDVVFA</sequence>
<feature type="transmembrane region" description="Helical" evidence="1">
    <location>
        <begin position="81"/>
        <end position="104"/>
    </location>
</feature>
<dbReference type="PANTHER" id="PTHR34220">
    <property type="entry name" value="SENSOR HISTIDINE KINASE YPDA"/>
    <property type="match status" value="1"/>
</dbReference>
<evidence type="ECO:0000256" key="1">
    <source>
        <dbReference type="SAM" id="Phobius"/>
    </source>
</evidence>
<feature type="transmembrane region" description="Helical" evidence="1">
    <location>
        <begin position="124"/>
        <end position="145"/>
    </location>
</feature>
<dbReference type="InterPro" id="IPR010559">
    <property type="entry name" value="Sig_transdc_His_kin_internal"/>
</dbReference>
<protein>
    <recommendedName>
        <fullName evidence="2">Signal transduction histidine kinase internal region domain-containing protein</fullName>
    </recommendedName>
</protein>
<dbReference type="Proteomes" id="UP000480178">
    <property type="component" value="Chromosome"/>
</dbReference>
<feature type="transmembrane region" description="Helical" evidence="1">
    <location>
        <begin position="39"/>
        <end position="60"/>
    </location>
</feature>
<feature type="domain" description="Signal transduction histidine kinase internal region" evidence="2">
    <location>
        <begin position="166"/>
        <end position="243"/>
    </location>
</feature>
<keyword evidence="1" id="KW-0812">Transmembrane</keyword>
<dbReference type="AlphaFoldDB" id="A0A6C0GM38"/>
<dbReference type="KEGG" id="rhoz:GXP67_21320"/>
<dbReference type="Pfam" id="PF06580">
    <property type="entry name" value="His_kinase"/>
    <property type="match status" value="1"/>
</dbReference>
<dbReference type="EMBL" id="CP048222">
    <property type="protein sequence ID" value="QHT69007.1"/>
    <property type="molecule type" value="Genomic_DNA"/>
</dbReference>